<organism evidence="2 3">
    <name type="scientific">Salmonella enterica subsp. enterica serovar Macclesfield str. S-1643</name>
    <dbReference type="NCBI Taxonomy" id="1242107"/>
    <lineage>
        <taxon>Bacteria</taxon>
        <taxon>Pseudomonadati</taxon>
        <taxon>Pseudomonadota</taxon>
        <taxon>Gammaproteobacteria</taxon>
        <taxon>Enterobacterales</taxon>
        <taxon>Enterobacteriaceae</taxon>
        <taxon>Salmonella</taxon>
    </lineage>
</organism>
<dbReference type="AlphaFoldDB" id="A0A241PXU7"/>
<dbReference type="GO" id="GO:0009289">
    <property type="term" value="C:pilus"/>
    <property type="evidence" value="ECO:0007669"/>
    <property type="project" value="InterPro"/>
</dbReference>
<evidence type="ECO:0000313" key="3">
    <source>
        <dbReference type="Proteomes" id="UP000197157"/>
    </source>
</evidence>
<evidence type="ECO:0000259" key="1">
    <source>
        <dbReference type="Pfam" id="PF00419"/>
    </source>
</evidence>
<dbReference type="GO" id="GO:0043709">
    <property type="term" value="P:cell adhesion involved in single-species biofilm formation"/>
    <property type="evidence" value="ECO:0007669"/>
    <property type="project" value="TreeGrafter"/>
</dbReference>
<dbReference type="InterPro" id="IPR008966">
    <property type="entry name" value="Adhesion_dom_sf"/>
</dbReference>
<dbReference type="PANTHER" id="PTHR33420:SF34">
    <property type="entry name" value="MINOR FIMBRIAL SUBUNIT"/>
    <property type="match status" value="1"/>
</dbReference>
<evidence type="ECO:0000313" key="2">
    <source>
        <dbReference type="EMBL" id="ASG19093.1"/>
    </source>
</evidence>
<dbReference type="InterPro" id="IPR050263">
    <property type="entry name" value="Bact_Fimbrial_Adh_Pro"/>
</dbReference>
<dbReference type="RefSeq" id="WP_088731385.1">
    <property type="nucleotide sequence ID" value="NZ_CP022118.1"/>
</dbReference>
<accession>A0A241PXU7</accession>
<protein>
    <submittedName>
        <fullName evidence="2">Pilus assembly protein FimA</fullName>
    </submittedName>
</protein>
<geneLocation type="plasmid" evidence="2">
    <name>unnamed1</name>
</geneLocation>
<dbReference type="Proteomes" id="UP000197157">
    <property type="component" value="Plasmid unnamed1"/>
</dbReference>
<dbReference type="PANTHER" id="PTHR33420">
    <property type="entry name" value="FIMBRIAL SUBUNIT ELFA-RELATED"/>
    <property type="match status" value="1"/>
</dbReference>
<dbReference type="Gene3D" id="2.60.40.1090">
    <property type="entry name" value="Fimbrial-type adhesion domain"/>
    <property type="match status" value="1"/>
</dbReference>
<dbReference type="InterPro" id="IPR036937">
    <property type="entry name" value="Adhesion_dom_fimbrial_sf"/>
</dbReference>
<dbReference type="EMBL" id="CP022118">
    <property type="protein sequence ID" value="ASG19093.1"/>
    <property type="molecule type" value="Genomic_DNA"/>
</dbReference>
<dbReference type="Pfam" id="PF00419">
    <property type="entry name" value="Fimbrial"/>
    <property type="match status" value="1"/>
</dbReference>
<name>A0A241PXU7_SALET</name>
<proteinExistence type="predicted"/>
<sequence>MKQKIQQEVLGLFVAFLLYSGSAGAVDIPVTISVTILEPVCTVTDLTGNSQTEVDFETVPVTAVNKTGAIRDLNMKVTCDGVAPSGKTLKMQVAATSGGTMSYVGAQVLGTSLSGLGIQLTDSAGRVVPPGAWTAVSGVTIPAGSLSAQVELKAALVSETVSTLKGGSFTSSASVVMAYQ</sequence>
<keyword evidence="2" id="KW-0614">Plasmid</keyword>
<feature type="domain" description="Fimbrial-type adhesion" evidence="1">
    <location>
        <begin position="32"/>
        <end position="180"/>
    </location>
</feature>
<dbReference type="SUPFAM" id="SSF49401">
    <property type="entry name" value="Bacterial adhesins"/>
    <property type="match status" value="1"/>
</dbReference>
<reference evidence="2 3" key="1">
    <citation type="submission" date="2017-06" db="EMBL/GenBank/DDBJ databases">
        <title>Salmonella reference genomes for public health.</title>
        <authorList>
            <person name="Robertson J."/>
            <person name="Yoshida C."/>
            <person name="Gurnik S."/>
            <person name="Nash J."/>
        </authorList>
    </citation>
    <scope>NUCLEOTIDE SEQUENCE [LARGE SCALE GENOMIC DNA]</scope>
    <source>
        <strain evidence="2 3">S-1643</strain>
        <plasmid evidence="3">Plasmid unnamed1</plasmid>
    </source>
</reference>
<gene>
    <name evidence="2" type="ORF">LFZ25_24875</name>
</gene>
<dbReference type="InterPro" id="IPR000259">
    <property type="entry name" value="Adhesion_dom_fimbrial"/>
</dbReference>